<sequence length="1277" mass="134693">MNEAEVQSAKVARIFKAFDANCDGGLSKAELLTFVARVNPTVKFTPVQLTAIADEVCLEYAQHVVKAGLTEDGLRAMYESGNGNVNDDYEALELDESSGAATADAATQPHEVVPQKENIDVNESDTAEAEPSVRESWAGKLGKWAAALKPTIAAAPAAEPKQASPEHHTAEGAVDILSADMKQAQAAKGAGREKVTVPKLALGAAAGAAEDAWTIKAHAETSSQIEVRRATAQTKTAEESIATAKRELASYKQVKHEAAIRAVTAAKRALGRGAGASADIDGTAAMAAALDAVADAKRALNSHPLPDAAQPAGAAESVTDAQRALAVIPTEYDDDGPVPPLPETLAAIEAAREALERYPLAAEPGSPLPASLSPGPKSHRIHITASPSHHSYAPEAARKSLDGDGAARGGAAHGYVPSSGGPPAVATAGQPRGHAYVPPAPEGGPTANGASAAAGHSYVPDGKPNGAKTLRKSLTKLAHRFVPGAASKGAAAPRPSLSEHTFLPDAPAKDAKEEDVPAVKYVDQQEPEEGSPLEAVTPTRGQEELSKWFNHAWDPNQSRRPQPERTTSDAENFVDAKEEMHTADSFTSAHSAASPTKQQQEPPLVHALSARLSGPNGMLSCLGTPPRTPRAATAADLPATAGGSAAAALPTATPRQAARAAEAAAAAAAERVEAEAALQLREGESDTLQLVLESVQRIINFNGDAEWTNQQLAKLRARADALDADEAYSAHIATAGLLASMRRHDEAIPCYEAALSQQPSNAKAWFRLGISLFAVSRFLDAEQAYLRAMQARSLLLIMAECMQEVAMAMIRRLLRGVEVTMPKDARLMPKIHVNLGITLEGDGRLLAACDAYREAVRLNPEHFRALKLLGSALYALGDLEEAESALRASLAINPDYSDTNSDLGCVLCALQRPEEAKVAFKRAIASQPEHSIEAHFNLGNVFRQCGEFEAAERCYQNVLTAAPGHWRALLNLSVALAGLGRNSEAHKALRASFKASGSNARVTAEINKLKAMARRGLHRTELTALMEIITDTATVAVATKPDKPSLTKKGWPEMPKRGLSGLLRRPSPAAAANSAESLQASIDEGLLKQLGPIAAIHPYRLEAQVTEEGFLASACPSPAAAGSSTQATIQTAAVAEAVLRRVLSETAMPRFQHLMRIVLHDFIKPLDPTASCRETDVGLVLALLAAVTDGDSFERADAVHALLRWRTGNRGGIYESSVALYIAGLKAVYGKNKDTSELRKAMAGGEWGDLVQLKTFQEQLKSAFPAFDMLRGLAAGN</sequence>
<feature type="repeat" description="TPR" evidence="1">
    <location>
        <begin position="932"/>
        <end position="965"/>
    </location>
</feature>
<evidence type="ECO:0000313" key="6">
    <source>
        <dbReference type="Proteomes" id="UP000007264"/>
    </source>
</evidence>
<dbReference type="KEGG" id="csl:COCSUDRAFT_67698"/>
<feature type="region of interest" description="Disordered" evidence="3">
    <location>
        <begin position="581"/>
        <end position="603"/>
    </location>
</feature>
<feature type="region of interest" description="Disordered" evidence="3">
    <location>
        <begin position="97"/>
        <end position="134"/>
    </location>
</feature>
<keyword evidence="2" id="KW-0175">Coiled coil</keyword>
<reference evidence="5 6" key="1">
    <citation type="journal article" date="2012" name="Genome Biol.">
        <title>The genome of the polar eukaryotic microalga coccomyxa subellipsoidea reveals traits of cold adaptation.</title>
        <authorList>
            <person name="Blanc G."/>
            <person name="Agarkova I."/>
            <person name="Grimwood J."/>
            <person name="Kuo A."/>
            <person name="Brueggeman A."/>
            <person name="Dunigan D."/>
            <person name="Gurnon J."/>
            <person name="Ladunga I."/>
            <person name="Lindquist E."/>
            <person name="Lucas S."/>
            <person name="Pangilinan J."/>
            <person name="Proschold T."/>
            <person name="Salamov A."/>
            <person name="Schmutz J."/>
            <person name="Weeks D."/>
            <person name="Yamada T."/>
            <person name="Claverie J.M."/>
            <person name="Grigoriev I."/>
            <person name="Van Etten J."/>
            <person name="Lomsadze A."/>
            <person name="Borodovsky M."/>
        </authorList>
    </citation>
    <scope>NUCLEOTIDE SEQUENCE [LARGE SCALE GENOMIC DNA]</scope>
    <source>
        <strain evidence="5 6">C-169</strain>
    </source>
</reference>
<dbReference type="GO" id="GO:0005886">
    <property type="term" value="C:plasma membrane"/>
    <property type="evidence" value="ECO:0007669"/>
    <property type="project" value="TreeGrafter"/>
</dbReference>
<dbReference type="Proteomes" id="UP000007264">
    <property type="component" value="Unassembled WGS sequence"/>
</dbReference>
<feature type="coiled-coil region" evidence="2">
    <location>
        <begin position="227"/>
        <end position="254"/>
    </location>
</feature>
<comment type="caution">
    <text evidence="5">The sequence shown here is derived from an EMBL/GenBank/DDBJ whole genome shotgun (WGS) entry which is preliminary data.</text>
</comment>
<dbReference type="GeneID" id="17037526"/>
<evidence type="ECO:0000256" key="3">
    <source>
        <dbReference type="SAM" id="MobiDB-lite"/>
    </source>
</evidence>
<feature type="domain" description="EF-hand" evidence="4">
    <location>
        <begin position="6"/>
        <end position="41"/>
    </location>
</feature>
<evidence type="ECO:0000256" key="2">
    <source>
        <dbReference type="SAM" id="Coils"/>
    </source>
</evidence>
<accession>I0YMD5</accession>
<name>I0YMD5_COCSC</name>
<dbReference type="eggNOG" id="KOG1124">
    <property type="taxonomic scope" value="Eukaryota"/>
</dbReference>
<dbReference type="PANTHER" id="PTHR45081">
    <property type="entry name" value="EF HAND FAMILY PROTEIN, PUTATIVE, EXPRESSED-RELATED"/>
    <property type="match status" value="1"/>
</dbReference>
<feature type="region of interest" description="Disordered" evidence="3">
    <location>
        <begin position="485"/>
        <end position="541"/>
    </location>
</feature>
<feature type="region of interest" description="Disordered" evidence="3">
    <location>
        <begin position="388"/>
        <end position="467"/>
    </location>
</feature>
<protein>
    <recommendedName>
        <fullName evidence="4">EF-hand domain-containing protein</fullName>
    </recommendedName>
</protein>
<dbReference type="PROSITE" id="PS50005">
    <property type="entry name" value="TPR"/>
    <property type="match status" value="3"/>
</dbReference>
<feature type="compositionally biased region" description="Basic and acidic residues" evidence="3">
    <location>
        <begin position="561"/>
        <end position="570"/>
    </location>
</feature>
<evidence type="ECO:0000259" key="4">
    <source>
        <dbReference type="PROSITE" id="PS50222"/>
    </source>
</evidence>
<dbReference type="GO" id="GO:0005509">
    <property type="term" value="F:calcium ion binding"/>
    <property type="evidence" value="ECO:0007669"/>
    <property type="project" value="InterPro"/>
</dbReference>
<gene>
    <name evidence="5" type="ORF">COCSUDRAFT_67698</name>
</gene>
<organism evidence="5 6">
    <name type="scientific">Coccomyxa subellipsoidea (strain C-169)</name>
    <name type="common">Green microalga</name>
    <dbReference type="NCBI Taxonomy" id="574566"/>
    <lineage>
        <taxon>Eukaryota</taxon>
        <taxon>Viridiplantae</taxon>
        <taxon>Chlorophyta</taxon>
        <taxon>core chlorophytes</taxon>
        <taxon>Trebouxiophyceae</taxon>
        <taxon>Trebouxiophyceae incertae sedis</taxon>
        <taxon>Coccomyxaceae</taxon>
        <taxon>Coccomyxa</taxon>
        <taxon>Coccomyxa subellipsoidea</taxon>
    </lineage>
</organism>
<dbReference type="SUPFAM" id="SSF48452">
    <property type="entry name" value="TPR-like"/>
    <property type="match status" value="2"/>
</dbReference>
<dbReference type="OrthoDB" id="9991317at2759"/>
<evidence type="ECO:0000256" key="1">
    <source>
        <dbReference type="PROSITE-ProRule" id="PRU00339"/>
    </source>
</evidence>
<dbReference type="PANTHER" id="PTHR45081:SF1">
    <property type="entry name" value="EF HAND FAMILY PROTEIN, PUTATIVE, EXPRESSED-RELATED"/>
    <property type="match status" value="1"/>
</dbReference>
<dbReference type="InterPro" id="IPR002048">
    <property type="entry name" value="EF_hand_dom"/>
</dbReference>
<dbReference type="PROSITE" id="PS50222">
    <property type="entry name" value="EF_HAND_2"/>
    <property type="match status" value="1"/>
</dbReference>
<feature type="compositionally biased region" description="Polar residues" evidence="3">
    <location>
        <begin position="584"/>
        <end position="601"/>
    </location>
</feature>
<dbReference type="AlphaFoldDB" id="I0YMD5"/>
<dbReference type="RefSeq" id="XP_005644098.1">
    <property type="nucleotide sequence ID" value="XM_005644041.1"/>
</dbReference>
<dbReference type="InterPro" id="IPR011990">
    <property type="entry name" value="TPR-like_helical_dom_sf"/>
</dbReference>
<dbReference type="SMART" id="SM00028">
    <property type="entry name" value="TPR"/>
    <property type="match status" value="7"/>
</dbReference>
<feature type="repeat" description="TPR" evidence="1">
    <location>
        <begin position="829"/>
        <end position="862"/>
    </location>
</feature>
<dbReference type="STRING" id="574566.I0YMD5"/>
<keyword evidence="6" id="KW-1185">Reference proteome</keyword>
<feature type="repeat" description="TPR" evidence="1">
    <location>
        <begin position="863"/>
        <end position="896"/>
    </location>
</feature>
<keyword evidence="1" id="KW-0802">TPR repeat</keyword>
<dbReference type="Pfam" id="PF13432">
    <property type="entry name" value="TPR_16"/>
    <property type="match status" value="3"/>
</dbReference>
<feature type="region of interest" description="Disordered" evidence="3">
    <location>
        <begin position="551"/>
        <end position="570"/>
    </location>
</feature>
<dbReference type="InterPro" id="IPR019734">
    <property type="entry name" value="TPR_rpt"/>
</dbReference>
<evidence type="ECO:0000313" key="5">
    <source>
        <dbReference type="EMBL" id="EIE19554.1"/>
    </source>
</evidence>
<dbReference type="Gene3D" id="1.25.40.10">
    <property type="entry name" value="Tetratricopeptide repeat domain"/>
    <property type="match status" value="2"/>
</dbReference>
<feature type="compositionally biased region" description="Basic and acidic residues" evidence="3">
    <location>
        <begin position="507"/>
        <end position="517"/>
    </location>
</feature>
<dbReference type="EMBL" id="AGSI01000018">
    <property type="protein sequence ID" value="EIE19554.1"/>
    <property type="molecule type" value="Genomic_DNA"/>
</dbReference>
<proteinExistence type="predicted"/>